<dbReference type="Pfam" id="PF00700">
    <property type="entry name" value="Flagellin_C"/>
    <property type="match status" value="1"/>
</dbReference>
<protein>
    <recommendedName>
        <fullName evidence="3">Flagellin</fullName>
    </recommendedName>
</protein>
<dbReference type="KEGG" id="fer:FNB15_00335"/>
<dbReference type="Gene3D" id="1.20.1330.10">
    <property type="entry name" value="f41 fragment of flagellin, N-terminal domain"/>
    <property type="match status" value="1"/>
</dbReference>
<evidence type="ECO:0000259" key="5">
    <source>
        <dbReference type="Pfam" id="PF00700"/>
    </source>
</evidence>
<dbReference type="EMBL" id="CP041636">
    <property type="protein sequence ID" value="QDO95825.1"/>
    <property type="molecule type" value="Genomic_DNA"/>
</dbReference>
<dbReference type="SUPFAM" id="SSF64518">
    <property type="entry name" value="Phase 1 flagellin"/>
    <property type="match status" value="1"/>
</dbReference>
<organism evidence="6 7">
    <name type="scientific">Ferrovibrio terrae</name>
    <dbReference type="NCBI Taxonomy" id="2594003"/>
    <lineage>
        <taxon>Bacteria</taxon>
        <taxon>Pseudomonadati</taxon>
        <taxon>Pseudomonadota</taxon>
        <taxon>Alphaproteobacteria</taxon>
        <taxon>Rhodospirillales</taxon>
        <taxon>Rhodospirillaceae</taxon>
        <taxon>Ferrovibrio</taxon>
    </lineage>
</organism>
<dbReference type="Pfam" id="PF00669">
    <property type="entry name" value="Flagellin_N"/>
    <property type="match status" value="1"/>
</dbReference>
<keyword evidence="6" id="KW-0282">Flagellum</keyword>
<keyword evidence="6" id="KW-0969">Cilium</keyword>
<dbReference type="AlphaFoldDB" id="A0A516GWH8"/>
<dbReference type="PANTHER" id="PTHR42792:SF2">
    <property type="entry name" value="FLAGELLIN"/>
    <property type="match status" value="1"/>
</dbReference>
<dbReference type="PRINTS" id="PR00207">
    <property type="entry name" value="FLAGELLIN"/>
</dbReference>
<name>A0A516GWH8_9PROT</name>
<keyword evidence="6" id="KW-0966">Cell projection</keyword>
<evidence type="ECO:0000256" key="2">
    <source>
        <dbReference type="ARBA" id="ARBA00023143"/>
    </source>
</evidence>
<comment type="similarity">
    <text evidence="1 3">Belongs to the bacterial flagellin family.</text>
</comment>
<dbReference type="OrthoDB" id="8328560at2"/>
<comment type="subcellular location">
    <subcellularLocation>
        <location evidence="3">Secreted</location>
    </subcellularLocation>
    <subcellularLocation>
        <location evidence="3">Bacterial flagellum</location>
    </subcellularLocation>
</comment>
<evidence type="ECO:0000259" key="4">
    <source>
        <dbReference type="Pfam" id="PF00669"/>
    </source>
</evidence>
<feature type="domain" description="Flagellin N-terminal" evidence="4">
    <location>
        <begin position="5"/>
        <end position="140"/>
    </location>
</feature>
<evidence type="ECO:0000256" key="1">
    <source>
        <dbReference type="ARBA" id="ARBA00005709"/>
    </source>
</evidence>
<gene>
    <name evidence="6" type="ORF">FNB15_00335</name>
</gene>
<feature type="domain" description="Flagellin C-terminal" evidence="5">
    <location>
        <begin position="196"/>
        <end position="274"/>
    </location>
</feature>
<keyword evidence="7" id="KW-1185">Reference proteome</keyword>
<dbReference type="GO" id="GO:0005576">
    <property type="term" value="C:extracellular region"/>
    <property type="evidence" value="ECO:0007669"/>
    <property type="project" value="UniProtKB-SubCell"/>
</dbReference>
<accession>A0A516GWH8</accession>
<keyword evidence="2 3" id="KW-0975">Bacterial flagellum</keyword>
<evidence type="ECO:0000313" key="7">
    <source>
        <dbReference type="Proteomes" id="UP000317496"/>
    </source>
</evidence>
<dbReference type="Proteomes" id="UP000317496">
    <property type="component" value="Chromosome"/>
</dbReference>
<reference evidence="6 7" key="1">
    <citation type="submission" date="2019-07" db="EMBL/GenBank/DDBJ databases">
        <title>Genome sequencing for Ferrovibrio sp. K5.</title>
        <authorList>
            <person name="Park S.-J."/>
        </authorList>
    </citation>
    <scope>NUCLEOTIDE SEQUENCE [LARGE SCALE GENOMIC DNA]</scope>
    <source>
        <strain evidence="6 7">K5</strain>
    </source>
</reference>
<dbReference type="GO" id="GO:0009288">
    <property type="term" value="C:bacterial-type flagellum"/>
    <property type="evidence" value="ECO:0007669"/>
    <property type="project" value="UniProtKB-SubCell"/>
</dbReference>
<dbReference type="RefSeq" id="WP_144066806.1">
    <property type="nucleotide sequence ID" value="NZ_CP041636.1"/>
</dbReference>
<dbReference type="InterPro" id="IPR046358">
    <property type="entry name" value="Flagellin_C"/>
</dbReference>
<dbReference type="PANTHER" id="PTHR42792">
    <property type="entry name" value="FLAGELLIN"/>
    <property type="match status" value="1"/>
</dbReference>
<evidence type="ECO:0000313" key="6">
    <source>
        <dbReference type="EMBL" id="QDO95825.1"/>
    </source>
</evidence>
<keyword evidence="3" id="KW-0964">Secreted</keyword>
<comment type="function">
    <text evidence="3">Flagellin is the subunit protein which polymerizes to form the filaments of bacterial flagella.</text>
</comment>
<evidence type="ECO:0000256" key="3">
    <source>
        <dbReference type="RuleBase" id="RU362073"/>
    </source>
</evidence>
<sequence>MANSVNTNVGALIALSSLRAVNKEVDITSKRVQTGYRVADAQDDAAVFAVAQGIRGDIKAKASVQSSLAGGEGLAQVTNAALKGISDVIGDVRAKLALLGSGSISDDQRAIYQADVTQLVDTMTSYTTQANFNGKNLISAAGADASFVADTSGTSLTLTFVDIETEIATFGGLATVGAADPATDFGTANTALTALETQVNNAMASVAAEGRALTLQKSFTDDLVDAAKKGLGALVDADVAAESANLQSLQVRQQLNIQALSIANQQPNTLLSLFR</sequence>
<dbReference type="InterPro" id="IPR001492">
    <property type="entry name" value="Flagellin"/>
</dbReference>
<dbReference type="GO" id="GO:0005198">
    <property type="term" value="F:structural molecule activity"/>
    <property type="evidence" value="ECO:0007669"/>
    <property type="project" value="UniProtKB-UniRule"/>
</dbReference>
<proteinExistence type="inferred from homology"/>
<dbReference type="InterPro" id="IPR001029">
    <property type="entry name" value="Flagellin_N"/>
</dbReference>